<dbReference type="Proteomes" id="UP000034774">
    <property type="component" value="Unassembled WGS sequence"/>
</dbReference>
<feature type="transmembrane region" description="Helical" evidence="1">
    <location>
        <begin position="97"/>
        <end position="118"/>
    </location>
</feature>
<feature type="transmembrane region" description="Helical" evidence="1">
    <location>
        <begin position="170"/>
        <end position="187"/>
    </location>
</feature>
<feature type="transmembrane region" description="Helical" evidence="1">
    <location>
        <begin position="385"/>
        <end position="402"/>
    </location>
</feature>
<feature type="transmembrane region" description="Helical" evidence="1">
    <location>
        <begin position="138"/>
        <end position="163"/>
    </location>
</feature>
<evidence type="ECO:0000313" key="3">
    <source>
        <dbReference type="Proteomes" id="UP000034774"/>
    </source>
</evidence>
<feature type="transmembrane region" description="Helical" evidence="1">
    <location>
        <begin position="61"/>
        <end position="85"/>
    </location>
</feature>
<keyword evidence="1" id="KW-0472">Membrane</keyword>
<feature type="transmembrane region" description="Helical" evidence="1">
    <location>
        <begin position="12"/>
        <end position="35"/>
    </location>
</feature>
<feature type="transmembrane region" description="Helical" evidence="1">
    <location>
        <begin position="676"/>
        <end position="698"/>
    </location>
</feature>
<feature type="transmembrane region" description="Helical" evidence="1">
    <location>
        <begin position="222"/>
        <end position="242"/>
    </location>
</feature>
<dbReference type="STRING" id="1618572.UT17_C0007G0010"/>
<feature type="transmembrane region" description="Helical" evidence="1">
    <location>
        <begin position="293"/>
        <end position="310"/>
    </location>
</feature>
<evidence type="ECO:0008006" key="4">
    <source>
        <dbReference type="Google" id="ProtNLM"/>
    </source>
</evidence>
<dbReference type="AlphaFoldDB" id="A0A0G0P045"/>
<protein>
    <recommendedName>
        <fullName evidence="4">Membrane protein 6-pyruvoyl-tetrahydropterin synthase-related domain-containing protein</fullName>
    </recommendedName>
</protein>
<sequence>MGINMRHTKYYIFSLFIIIILTHWRWLFSSSYFAWGDMQSLVWFNETWQDFVGFPRIWTTLLYGLGQIDISLSQYPLFSAFGVLTSMGIDFRLVTKLIYFIPSAFLPSFCSFLLIRHFTKSNISAFVGSIVYSYNVSILMLQTGLLAFSVVYGLAPLALLVFIKTLESKNIKLSIFTGIVCFVSSIYEFRIFYIISYVLLFYLIFHIFFIERKYDLRSLIRILIYATIPVVMVIALSAYWIVPFIKTGSLTNNVAFSRSLFGNGYMSLKQSVAFFSPWWTAGHGYANGVVQPIPNYFWSIPVLALLGFVLNYKKPRVYFFLFLSFLGILLTKQSDKPFPNLYLWLYQHFPGFNAYREASKFFVILSLGYSVLIAFFIDSLRTRKVLVAIVSVLVSSIFLWNIKPFVTGEIGGLFTPKTRPNDFVILKDFLHKQQDFFRVAWLPASGMWGYFDMTHPKINLHTVYFDTLHQILVSQQDFIVAKNNSKLIGDINHNVFNLFIQNNSNILLDLLNIKYIIIPLEDTQNDDNVFINYGLPDRKYVIDFLNQISYLSPIEIGTKKIAVFENKNYKPLIYLTSQPESIYQLVEHEDVGFKQVNSTLYEISLDNLDKPMFLNFSDSFNTGWKIYVNGRKIKDDYHNDTGGLFNSFYLDPQYIRDNFGTTNNLKITLYFESQKYVYIGTVISLVSLLSVLGLILTLKRND</sequence>
<name>A0A0G0P045_9BACT</name>
<keyword evidence="1" id="KW-0812">Transmembrane</keyword>
<evidence type="ECO:0000256" key="1">
    <source>
        <dbReference type="SAM" id="Phobius"/>
    </source>
</evidence>
<organism evidence="2 3">
    <name type="scientific">Candidatus Woesebacteria bacterium GW2011_GWB1_39_10</name>
    <dbReference type="NCBI Taxonomy" id="1618572"/>
    <lineage>
        <taxon>Bacteria</taxon>
        <taxon>Candidatus Woeseibacteriota</taxon>
    </lineage>
</organism>
<dbReference type="EMBL" id="LBVU01000007">
    <property type="protein sequence ID" value="KKQ91484.1"/>
    <property type="molecule type" value="Genomic_DNA"/>
</dbReference>
<feature type="transmembrane region" description="Helical" evidence="1">
    <location>
        <begin position="361"/>
        <end position="378"/>
    </location>
</feature>
<gene>
    <name evidence="2" type="ORF">UT17_C0007G0010</name>
</gene>
<feature type="transmembrane region" description="Helical" evidence="1">
    <location>
        <begin position="193"/>
        <end position="210"/>
    </location>
</feature>
<accession>A0A0G0P045</accession>
<comment type="caution">
    <text evidence="2">The sequence shown here is derived from an EMBL/GenBank/DDBJ whole genome shotgun (WGS) entry which is preliminary data.</text>
</comment>
<reference evidence="2 3" key="1">
    <citation type="journal article" date="2015" name="Nature">
        <title>rRNA introns, odd ribosomes, and small enigmatic genomes across a large radiation of phyla.</title>
        <authorList>
            <person name="Brown C.T."/>
            <person name="Hug L.A."/>
            <person name="Thomas B.C."/>
            <person name="Sharon I."/>
            <person name="Castelle C.J."/>
            <person name="Singh A."/>
            <person name="Wilkins M.J."/>
            <person name="Williams K.H."/>
            <person name="Banfield J.F."/>
        </authorList>
    </citation>
    <scope>NUCLEOTIDE SEQUENCE [LARGE SCALE GENOMIC DNA]</scope>
</reference>
<keyword evidence="1" id="KW-1133">Transmembrane helix</keyword>
<evidence type="ECO:0000313" key="2">
    <source>
        <dbReference type="EMBL" id="KKQ91484.1"/>
    </source>
</evidence>
<proteinExistence type="predicted"/>
<feature type="transmembrane region" description="Helical" evidence="1">
    <location>
        <begin position="317"/>
        <end position="334"/>
    </location>
</feature>